<name>A0A974NTL8_9SPHN</name>
<proteinExistence type="predicted"/>
<keyword evidence="2" id="KW-1185">Reference proteome</keyword>
<reference evidence="2" key="1">
    <citation type="submission" date="2020-09" db="EMBL/GenBank/DDBJ databases">
        <title>Sphingomonas sp., a new species isolated from pork steak.</title>
        <authorList>
            <person name="Heidler von Heilborn D."/>
        </authorList>
    </citation>
    <scope>NUCLEOTIDE SEQUENCE [LARGE SCALE GENOMIC DNA]</scope>
</reference>
<organism evidence="1 2">
    <name type="scientific">Sphingomonas aliaeris</name>
    <dbReference type="NCBI Taxonomy" id="2759526"/>
    <lineage>
        <taxon>Bacteria</taxon>
        <taxon>Pseudomonadati</taxon>
        <taxon>Pseudomonadota</taxon>
        <taxon>Alphaproteobacteria</taxon>
        <taxon>Sphingomonadales</taxon>
        <taxon>Sphingomonadaceae</taxon>
        <taxon>Sphingomonas</taxon>
    </lineage>
</organism>
<protein>
    <submittedName>
        <fullName evidence="1">Uncharacterized protein</fullName>
    </submittedName>
</protein>
<evidence type="ECO:0000313" key="1">
    <source>
        <dbReference type="EMBL" id="QQV76582.1"/>
    </source>
</evidence>
<dbReference type="AlphaFoldDB" id="A0A974NTL8"/>
<sequence length="49" mass="5199">MTDMDTQAVEAVPRRIWVTPAVITASIVKHSKGPMSVGLGEETTDDIGS</sequence>
<evidence type="ECO:0000313" key="2">
    <source>
        <dbReference type="Proteomes" id="UP000595894"/>
    </source>
</evidence>
<dbReference type="Proteomes" id="UP000595894">
    <property type="component" value="Chromosome"/>
</dbReference>
<dbReference type="EMBL" id="CP061035">
    <property type="protein sequence ID" value="QQV76582.1"/>
    <property type="molecule type" value="Genomic_DNA"/>
</dbReference>
<gene>
    <name evidence="1" type="ORF">H5J25_14180</name>
</gene>
<accession>A0A974NTL8</accession>
<dbReference type="RefSeq" id="WP_202092049.1">
    <property type="nucleotide sequence ID" value="NZ_CP061035.1"/>
</dbReference>
<dbReference type="KEGG" id="sari:H5J25_14180"/>